<dbReference type="Proteomes" id="UP000095038">
    <property type="component" value="Unassembled WGS sequence"/>
</dbReference>
<evidence type="ECO:0000256" key="5">
    <source>
        <dbReference type="ARBA" id="ARBA00022723"/>
    </source>
</evidence>
<dbReference type="PANTHER" id="PTHR13832">
    <property type="entry name" value="PROTEIN PHOSPHATASE 2C"/>
    <property type="match status" value="1"/>
</dbReference>
<keyword evidence="5" id="KW-0479">Metal-binding</keyword>
<evidence type="ECO:0000256" key="7">
    <source>
        <dbReference type="ARBA" id="ARBA00022912"/>
    </source>
</evidence>
<dbReference type="GO" id="GO:1904289">
    <property type="term" value="P:regulation of mitotic DNA damage checkpoint"/>
    <property type="evidence" value="ECO:0007669"/>
    <property type="project" value="UniProtKB-ARBA"/>
</dbReference>
<evidence type="ECO:0000256" key="8">
    <source>
        <dbReference type="ARBA" id="ARBA00023211"/>
    </source>
</evidence>
<dbReference type="GO" id="GO:0046872">
    <property type="term" value="F:metal ion binding"/>
    <property type="evidence" value="ECO:0007669"/>
    <property type="project" value="UniProtKB-KW"/>
</dbReference>
<dbReference type="PROSITE" id="PS01032">
    <property type="entry name" value="PPM_1"/>
    <property type="match status" value="1"/>
</dbReference>
<dbReference type="InterPro" id="IPR001932">
    <property type="entry name" value="PPM-type_phosphatase-like_dom"/>
</dbReference>
<dbReference type="GO" id="GO:0010508">
    <property type="term" value="P:positive regulation of autophagy"/>
    <property type="evidence" value="ECO:0007669"/>
    <property type="project" value="UniProtKB-ARBA"/>
</dbReference>
<keyword evidence="8" id="KW-0464">Manganese</keyword>
<name>A0A1D2VHT1_9ASCO</name>
<dbReference type="STRING" id="1344418.A0A1D2VHT1"/>
<dbReference type="GO" id="GO:0004722">
    <property type="term" value="F:protein serine/threonine phosphatase activity"/>
    <property type="evidence" value="ECO:0007669"/>
    <property type="project" value="UniProtKB-EC"/>
</dbReference>
<dbReference type="InterPro" id="IPR000222">
    <property type="entry name" value="PP2C_BS"/>
</dbReference>
<dbReference type="FunFam" id="3.60.40.10:FF:000016">
    <property type="entry name" value="Protein phosphatase 2C"/>
    <property type="match status" value="1"/>
</dbReference>
<feature type="domain" description="PPM-type phosphatase" evidence="11">
    <location>
        <begin position="23"/>
        <end position="295"/>
    </location>
</feature>
<gene>
    <name evidence="12" type="ORF">ASCRUDRAFT_16753</name>
</gene>
<comment type="cofactor">
    <cofactor evidence="1">
        <name>Mn(2+)</name>
        <dbReference type="ChEBI" id="CHEBI:29035"/>
    </cofactor>
</comment>
<evidence type="ECO:0000313" key="13">
    <source>
        <dbReference type="Proteomes" id="UP000095038"/>
    </source>
</evidence>
<feature type="non-terminal residue" evidence="12">
    <location>
        <position position="308"/>
    </location>
</feature>
<evidence type="ECO:0000256" key="3">
    <source>
        <dbReference type="ARBA" id="ARBA00006702"/>
    </source>
</evidence>
<dbReference type="RefSeq" id="XP_020047344.1">
    <property type="nucleotide sequence ID" value="XM_020189443.1"/>
</dbReference>
<dbReference type="GO" id="GO:1903753">
    <property type="term" value="P:negative regulation of p38MAPK cascade"/>
    <property type="evidence" value="ECO:0007669"/>
    <property type="project" value="UniProtKB-ARBA"/>
</dbReference>
<evidence type="ECO:0000256" key="9">
    <source>
        <dbReference type="ARBA" id="ARBA00048832"/>
    </source>
</evidence>
<dbReference type="EMBL" id="KV454480">
    <property type="protein sequence ID" value="ODV61037.1"/>
    <property type="molecule type" value="Genomic_DNA"/>
</dbReference>
<keyword evidence="6 10" id="KW-0378">Hydrolase</keyword>
<dbReference type="CDD" id="cd00143">
    <property type="entry name" value="PP2Cc"/>
    <property type="match status" value="1"/>
</dbReference>
<dbReference type="InParanoid" id="A0A1D2VHT1"/>
<reference evidence="13" key="1">
    <citation type="submission" date="2016-05" db="EMBL/GenBank/DDBJ databases">
        <title>Comparative genomics of biotechnologically important yeasts.</title>
        <authorList>
            <consortium name="DOE Joint Genome Institute"/>
            <person name="Riley R."/>
            <person name="Haridas S."/>
            <person name="Wolfe K.H."/>
            <person name="Lopes M.R."/>
            <person name="Hittinger C.T."/>
            <person name="Goker M."/>
            <person name="Salamov A."/>
            <person name="Wisecaver J."/>
            <person name="Long T.M."/>
            <person name="Aerts A.L."/>
            <person name="Barry K."/>
            <person name="Choi C."/>
            <person name="Clum A."/>
            <person name="Coughlan A.Y."/>
            <person name="Deshpande S."/>
            <person name="Douglass A.P."/>
            <person name="Hanson S.J."/>
            <person name="Klenk H.-P."/>
            <person name="Labutti K."/>
            <person name="Lapidus A."/>
            <person name="Lindquist E."/>
            <person name="Lipzen A."/>
            <person name="Meier-Kolthoff J.P."/>
            <person name="Ohm R.A."/>
            <person name="Otillar R.P."/>
            <person name="Pangilinan J."/>
            <person name="Peng Y."/>
            <person name="Rokas A."/>
            <person name="Rosa C.A."/>
            <person name="Scheuner C."/>
            <person name="Sibirny A.A."/>
            <person name="Slot J.C."/>
            <person name="Stielow J.B."/>
            <person name="Sun H."/>
            <person name="Kurtzman C.P."/>
            <person name="Blackwell M."/>
            <person name="Grigoriev I.V."/>
            <person name="Jeffries T.W."/>
        </authorList>
    </citation>
    <scope>NUCLEOTIDE SEQUENCE [LARGE SCALE GENOMIC DNA]</scope>
    <source>
        <strain evidence="13">DSM 1968</strain>
    </source>
</reference>
<dbReference type="Gene3D" id="3.60.40.10">
    <property type="entry name" value="PPM-type phosphatase domain"/>
    <property type="match status" value="1"/>
</dbReference>
<dbReference type="PANTHER" id="PTHR13832:SF565">
    <property type="entry name" value="AT28366P-RELATED"/>
    <property type="match status" value="1"/>
</dbReference>
<evidence type="ECO:0000256" key="4">
    <source>
        <dbReference type="ARBA" id="ARBA00013081"/>
    </source>
</evidence>
<comment type="similarity">
    <text evidence="3 10">Belongs to the PP2C family.</text>
</comment>
<dbReference type="EC" id="3.1.3.16" evidence="4"/>
<evidence type="ECO:0000313" key="12">
    <source>
        <dbReference type="EMBL" id="ODV61037.1"/>
    </source>
</evidence>
<evidence type="ECO:0000256" key="6">
    <source>
        <dbReference type="ARBA" id="ARBA00022801"/>
    </source>
</evidence>
<dbReference type="AlphaFoldDB" id="A0A1D2VHT1"/>
<comment type="catalytic activity">
    <reaction evidence="9">
        <text>O-phospho-L-threonyl-[protein] + H2O = L-threonyl-[protein] + phosphate</text>
        <dbReference type="Rhea" id="RHEA:47004"/>
        <dbReference type="Rhea" id="RHEA-COMP:11060"/>
        <dbReference type="Rhea" id="RHEA-COMP:11605"/>
        <dbReference type="ChEBI" id="CHEBI:15377"/>
        <dbReference type="ChEBI" id="CHEBI:30013"/>
        <dbReference type="ChEBI" id="CHEBI:43474"/>
        <dbReference type="ChEBI" id="CHEBI:61977"/>
        <dbReference type="EC" id="3.1.3.16"/>
    </reaction>
    <physiologicalReaction direction="left-to-right" evidence="9">
        <dbReference type="Rhea" id="RHEA:47005"/>
    </physiologicalReaction>
</comment>
<protein>
    <recommendedName>
        <fullName evidence="4">protein-serine/threonine phosphatase</fullName>
        <ecNumber evidence="4">3.1.3.16</ecNumber>
    </recommendedName>
</protein>
<dbReference type="InterPro" id="IPR036457">
    <property type="entry name" value="PPM-type-like_dom_sf"/>
</dbReference>
<sequence length="308" mass="33614">MGQFLSTPQIDKESEEGSNKYLAYGISCMQGWRISMEDSHSAILNLNKVLPYNQSIQEKLAFFAIFDGHGGDKAALFAGKNLPSILKQQQAFDKGDYSQSLKDAFLACDRAIIEDETMKTDFSGCAATSIMITNNKLICANAGDSRTIMSINGNAKPLSFDHKPSNDGEAARICAAGGFVEIGRVNGNLALSRAIGDFEYKKSSHLAPEEQIVTAYPDIIEHDLDFKNDEFVVLACDGIWDCLTSTEVVELVRKGINDRKSLKEICELIMDICVAPSSIGTGIGCDNMSICIIALLNGKSIGEWYDHI</sequence>
<comment type="cofactor">
    <cofactor evidence="2">
        <name>Mg(2+)</name>
        <dbReference type="ChEBI" id="CHEBI:18420"/>
    </cofactor>
</comment>
<dbReference type="PROSITE" id="PS51746">
    <property type="entry name" value="PPM_2"/>
    <property type="match status" value="1"/>
</dbReference>
<dbReference type="OrthoDB" id="10264738at2759"/>
<dbReference type="InterPro" id="IPR015655">
    <property type="entry name" value="PP2C"/>
</dbReference>
<accession>A0A1D2VHT1</accession>
<dbReference type="GeneID" id="30963079"/>
<dbReference type="SMART" id="SM00332">
    <property type="entry name" value="PP2Cc"/>
    <property type="match status" value="1"/>
</dbReference>
<evidence type="ECO:0000256" key="10">
    <source>
        <dbReference type="RuleBase" id="RU003465"/>
    </source>
</evidence>
<proteinExistence type="inferred from homology"/>
<dbReference type="Pfam" id="PF00481">
    <property type="entry name" value="PP2C"/>
    <property type="match status" value="1"/>
</dbReference>
<keyword evidence="7 10" id="KW-0904">Protein phosphatase</keyword>
<dbReference type="SUPFAM" id="SSF81606">
    <property type="entry name" value="PP2C-like"/>
    <property type="match status" value="1"/>
</dbReference>
<organism evidence="12 13">
    <name type="scientific">Ascoidea rubescens DSM 1968</name>
    <dbReference type="NCBI Taxonomy" id="1344418"/>
    <lineage>
        <taxon>Eukaryota</taxon>
        <taxon>Fungi</taxon>
        <taxon>Dikarya</taxon>
        <taxon>Ascomycota</taxon>
        <taxon>Saccharomycotina</taxon>
        <taxon>Saccharomycetes</taxon>
        <taxon>Ascoideaceae</taxon>
        <taxon>Ascoidea</taxon>
    </lineage>
</organism>
<keyword evidence="13" id="KW-1185">Reference proteome</keyword>
<evidence type="ECO:0000256" key="1">
    <source>
        <dbReference type="ARBA" id="ARBA00001936"/>
    </source>
</evidence>
<evidence type="ECO:0000259" key="11">
    <source>
        <dbReference type="PROSITE" id="PS51746"/>
    </source>
</evidence>
<evidence type="ECO:0000256" key="2">
    <source>
        <dbReference type="ARBA" id="ARBA00001946"/>
    </source>
</evidence>
<dbReference type="FunCoup" id="A0A1D2VHT1">
    <property type="interactions" value="1443"/>
</dbReference>